<dbReference type="EMBL" id="PVTT01000001">
    <property type="protein sequence ID" value="PRY94765.1"/>
    <property type="molecule type" value="Genomic_DNA"/>
</dbReference>
<keyword evidence="2" id="KW-1185">Reference proteome</keyword>
<accession>A0A2T0X791</accession>
<dbReference type="RefSeq" id="WP_106159228.1">
    <property type="nucleotide sequence ID" value="NZ_PVTT01000001.1"/>
</dbReference>
<reference evidence="1 2" key="1">
    <citation type="submission" date="2018-03" db="EMBL/GenBank/DDBJ databases">
        <title>Genomic Encyclopedia of Archaeal and Bacterial Type Strains, Phase II (KMG-II): from individual species to whole genera.</title>
        <authorList>
            <person name="Goeker M."/>
        </authorList>
    </citation>
    <scope>NUCLEOTIDE SEQUENCE [LARGE SCALE GENOMIC DNA]</scope>
    <source>
        <strain evidence="1 2">DSM 29318</strain>
    </source>
</reference>
<dbReference type="Proteomes" id="UP000238801">
    <property type="component" value="Unassembled WGS sequence"/>
</dbReference>
<evidence type="ECO:0000313" key="1">
    <source>
        <dbReference type="EMBL" id="PRY94765.1"/>
    </source>
</evidence>
<sequence>MLELFFLGGLVVASVVGTAGVPMQPIPPAAFDATLPPQGEAAARPALAPIPTFAPEEDTGQFTTAAEVRPILSRTKDQWVSLREFEGQDLLYFTQIDSWRCGLSEVRVSVNGGPLDVREMEPCYRDADTPNEIRGEVAPYRTYGAGEVGQVALQIVYDDGTSDVATFDRAQIEE</sequence>
<name>A0A2T0X791_9RHOB</name>
<organism evidence="1 2">
    <name type="scientific">Hasllibacter halocynthiae</name>
    <dbReference type="NCBI Taxonomy" id="595589"/>
    <lineage>
        <taxon>Bacteria</taxon>
        <taxon>Pseudomonadati</taxon>
        <taxon>Pseudomonadota</taxon>
        <taxon>Alphaproteobacteria</taxon>
        <taxon>Rhodobacterales</taxon>
        <taxon>Roseobacteraceae</taxon>
        <taxon>Hasllibacter</taxon>
    </lineage>
</organism>
<protein>
    <submittedName>
        <fullName evidence="1">Uncharacterized protein</fullName>
    </submittedName>
</protein>
<dbReference type="AlphaFoldDB" id="A0A2T0X791"/>
<comment type="caution">
    <text evidence="1">The sequence shown here is derived from an EMBL/GenBank/DDBJ whole genome shotgun (WGS) entry which is preliminary data.</text>
</comment>
<evidence type="ECO:0000313" key="2">
    <source>
        <dbReference type="Proteomes" id="UP000238801"/>
    </source>
</evidence>
<proteinExistence type="predicted"/>
<dbReference type="OrthoDB" id="9816009at2"/>
<gene>
    <name evidence="1" type="ORF">BCF33_0363</name>
</gene>